<dbReference type="NCBIfam" id="TIGR02326">
    <property type="entry name" value="transamin_PhnW"/>
    <property type="match status" value="1"/>
</dbReference>
<dbReference type="PANTHER" id="PTHR42778:SF1">
    <property type="entry name" value="2-AMINOETHYLPHOSPHONATE--PYRUVATE TRANSAMINASE"/>
    <property type="match status" value="1"/>
</dbReference>
<dbReference type="Proteomes" id="UP000777002">
    <property type="component" value="Unassembled WGS sequence"/>
</dbReference>
<name>A0ABS2GUL6_9BURK</name>
<keyword evidence="3 7" id="KW-0808">Transferase</keyword>
<evidence type="ECO:0000256" key="7">
    <source>
        <dbReference type="HAMAP-Rule" id="MF_01376"/>
    </source>
</evidence>
<dbReference type="PIRSF" id="PIRSF000524">
    <property type="entry name" value="SPT"/>
    <property type="match status" value="1"/>
</dbReference>
<keyword evidence="2 7" id="KW-0032">Aminotransferase</keyword>
<dbReference type="InterPro" id="IPR000192">
    <property type="entry name" value="Aminotrans_V_dom"/>
</dbReference>
<gene>
    <name evidence="7 9" type="primary">phnW</name>
    <name evidence="9" type="ORF">H5985_04340</name>
</gene>
<proteinExistence type="inferred from homology"/>
<dbReference type="NCBIfam" id="NF010006">
    <property type="entry name" value="PRK13479.1"/>
    <property type="match status" value="1"/>
</dbReference>
<dbReference type="SUPFAM" id="SSF53383">
    <property type="entry name" value="PLP-dependent transferases"/>
    <property type="match status" value="1"/>
</dbReference>
<dbReference type="PANTHER" id="PTHR42778">
    <property type="entry name" value="2-AMINOETHYLPHOSPHONATE--PYRUVATE TRANSAMINASE"/>
    <property type="match status" value="1"/>
</dbReference>
<comment type="function">
    <text evidence="7">Involved in phosphonate degradation.</text>
</comment>
<reference evidence="9 10" key="1">
    <citation type="journal article" date="2021" name="Sci. Rep.">
        <title>The distribution of antibiotic resistance genes in chicken gut microbiota commensals.</title>
        <authorList>
            <person name="Juricova H."/>
            <person name="Matiasovicova J."/>
            <person name="Kubasova T."/>
            <person name="Cejkova D."/>
            <person name="Rychlik I."/>
        </authorList>
    </citation>
    <scope>NUCLEOTIDE SEQUENCE [LARGE SCALE GENOMIC DNA]</scope>
    <source>
        <strain evidence="9 10">An562</strain>
    </source>
</reference>
<evidence type="ECO:0000256" key="3">
    <source>
        <dbReference type="ARBA" id="ARBA00022679"/>
    </source>
</evidence>
<sequence length="370" mass="41369">MQDPNTYKLLTPGPLTTSLTVRTEMLVDRCTWDKDYKDMTQEVRSSLLELAHADPKEYTTVLMQGSGTFGVESVLSSIPGENDCVLVLVNGAYTERMCQILTYHRIHFKRLDFAWDSIPDAKEVEEFLKVNPDVTMVAMVHSETTTGILNDIAAVGAVVKAAGKTFIVDAMSSFGGVDINVPEIGIDFLVSSANKCIQGVPGFSFIIARIEKLMASKGNARSLSLDLYDQWRVMEKDGGKWRFTSPTHVVAAFHRAISELKEEGGIAVRNARYAKCNQMLRDGMKELGFEAYIDASHQGPIITTFFYPENANFTFAGMYDYLKTHGYVIYPGKLTERDTFRLGNIGEIYESDVERVLAIFKDYLNEVNHA</sequence>
<evidence type="ECO:0000313" key="10">
    <source>
        <dbReference type="Proteomes" id="UP000777002"/>
    </source>
</evidence>
<organism evidence="9 10">
    <name type="scientific">Parasutterella secunda</name>
    <dbReference type="NCBI Taxonomy" id="626947"/>
    <lineage>
        <taxon>Bacteria</taxon>
        <taxon>Pseudomonadati</taxon>
        <taxon>Pseudomonadota</taxon>
        <taxon>Betaproteobacteria</taxon>
        <taxon>Burkholderiales</taxon>
        <taxon>Sutterellaceae</taxon>
        <taxon>Parasutterella</taxon>
    </lineage>
</organism>
<evidence type="ECO:0000256" key="5">
    <source>
        <dbReference type="ARBA" id="ARBA00023317"/>
    </source>
</evidence>
<dbReference type="Gene3D" id="3.90.1150.10">
    <property type="entry name" value="Aspartate Aminotransferase, domain 1"/>
    <property type="match status" value="1"/>
</dbReference>
<feature type="modified residue" description="N6-(pyridoxal phosphate)lysine" evidence="7">
    <location>
        <position position="195"/>
    </location>
</feature>
<feature type="domain" description="Aminotransferase class V" evidence="8">
    <location>
        <begin position="34"/>
        <end position="306"/>
    </location>
</feature>
<evidence type="ECO:0000256" key="2">
    <source>
        <dbReference type="ARBA" id="ARBA00022576"/>
    </source>
</evidence>
<comment type="catalytic activity">
    <reaction evidence="6 7">
        <text>(2-aminoethyl)phosphonate + pyruvate = phosphonoacetaldehyde + L-alanine</text>
        <dbReference type="Rhea" id="RHEA:17021"/>
        <dbReference type="ChEBI" id="CHEBI:15361"/>
        <dbReference type="ChEBI" id="CHEBI:57418"/>
        <dbReference type="ChEBI" id="CHEBI:57972"/>
        <dbReference type="ChEBI" id="CHEBI:58383"/>
        <dbReference type="EC" id="2.6.1.37"/>
    </reaction>
</comment>
<keyword evidence="4 7" id="KW-0663">Pyridoxal phosphate</keyword>
<evidence type="ECO:0000256" key="1">
    <source>
        <dbReference type="ARBA" id="ARBA00001933"/>
    </source>
</evidence>
<comment type="cofactor">
    <cofactor evidence="1 7">
        <name>pyridoxal 5'-phosphate</name>
        <dbReference type="ChEBI" id="CHEBI:597326"/>
    </cofactor>
</comment>
<dbReference type="InterPro" id="IPR012703">
    <property type="entry name" value="NH2EtPonate_pyrv_transaminase"/>
</dbReference>
<dbReference type="InterPro" id="IPR015424">
    <property type="entry name" value="PyrdxlP-dep_Trfase"/>
</dbReference>
<evidence type="ECO:0000256" key="4">
    <source>
        <dbReference type="ARBA" id="ARBA00022898"/>
    </source>
</evidence>
<dbReference type="InterPro" id="IPR024169">
    <property type="entry name" value="SP_NH2Trfase/AEP_transaminase"/>
</dbReference>
<dbReference type="HAMAP" id="MF_01376">
    <property type="entry name" value="PhnW_aminotrans_5"/>
    <property type="match status" value="1"/>
</dbReference>
<comment type="caution">
    <text evidence="9">The sequence shown here is derived from an EMBL/GenBank/DDBJ whole genome shotgun (WGS) entry which is preliminary data.</text>
</comment>
<keyword evidence="10" id="KW-1185">Reference proteome</keyword>
<accession>A0ABS2GUL6</accession>
<dbReference type="Gene3D" id="3.40.640.10">
    <property type="entry name" value="Type I PLP-dependent aspartate aminotransferase-like (Major domain)"/>
    <property type="match status" value="1"/>
</dbReference>
<dbReference type="InterPro" id="IPR015422">
    <property type="entry name" value="PyrdxlP-dep_Trfase_small"/>
</dbReference>
<dbReference type="GO" id="GO:0047304">
    <property type="term" value="F:2-aminoethylphosphonate-pyruvate transaminase activity"/>
    <property type="evidence" value="ECO:0007669"/>
    <property type="project" value="UniProtKB-EC"/>
</dbReference>
<comment type="similarity">
    <text evidence="7">Belongs to the class-V pyridoxal-phosphate-dependent aminotransferase family. PhnW subfamily.</text>
</comment>
<dbReference type="EMBL" id="JACJKX010000006">
    <property type="protein sequence ID" value="MBM6928496.1"/>
    <property type="molecule type" value="Genomic_DNA"/>
</dbReference>
<evidence type="ECO:0000313" key="9">
    <source>
        <dbReference type="EMBL" id="MBM6928496.1"/>
    </source>
</evidence>
<evidence type="ECO:0000259" key="8">
    <source>
        <dbReference type="Pfam" id="PF00266"/>
    </source>
</evidence>
<dbReference type="InterPro" id="IPR015421">
    <property type="entry name" value="PyrdxlP-dep_Trfase_major"/>
</dbReference>
<evidence type="ECO:0000256" key="6">
    <source>
        <dbReference type="ARBA" id="ARBA00049460"/>
    </source>
</evidence>
<dbReference type="EC" id="2.6.1.37" evidence="7"/>
<dbReference type="Pfam" id="PF00266">
    <property type="entry name" value="Aminotran_5"/>
    <property type="match status" value="1"/>
</dbReference>
<dbReference type="NCBIfam" id="TIGR03301">
    <property type="entry name" value="PhnW-AepZ"/>
    <property type="match status" value="1"/>
</dbReference>
<protein>
    <recommendedName>
        <fullName evidence="7">2-aminoethylphosphonate--pyruvate transaminase</fullName>
        <ecNumber evidence="7">2.6.1.37</ecNumber>
    </recommendedName>
    <alternativeName>
        <fullName evidence="7">2-aminoethylphosphonate aminotransferase</fullName>
    </alternativeName>
    <alternativeName>
        <fullName evidence="7">AEP transaminase</fullName>
        <shortName evidence="7">AEPT</shortName>
    </alternativeName>
</protein>
<comment type="subunit">
    <text evidence="7">Homodimer.</text>
</comment>
<keyword evidence="5 7" id="KW-0670">Pyruvate</keyword>